<comment type="subcellular location">
    <subcellularLocation>
        <location evidence="1">Membrane</location>
        <topology evidence="1">Multi-pass membrane protein</topology>
    </subcellularLocation>
</comment>
<keyword evidence="3 6" id="KW-1133">Transmembrane helix</keyword>
<feature type="transmembrane region" description="Helical" evidence="6">
    <location>
        <begin position="133"/>
        <end position="157"/>
    </location>
</feature>
<feature type="transmembrane region" description="Helical" evidence="6">
    <location>
        <begin position="367"/>
        <end position="390"/>
    </location>
</feature>
<accession>A0A4Y9Z2S7</accession>
<dbReference type="GO" id="GO:0005886">
    <property type="term" value="C:plasma membrane"/>
    <property type="evidence" value="ECO:0007669"/>
    <property type="project" value="TreeGrafter"/>
</dbReference>
<feature type="compositionally biased region" description="Basic residues" evidence="5">
    <location>
        <begin position="808"/>
        <end position="819"/>
    </location>
</feature>
<dbReference type="PANTHER" id="PTHR23502:SF134">
    <property type="entry name" value="MAJOR FACILITATOR SUPERFAMILY (MFS) PROFILE DOMAIN-CONTAINING PROTEIN-RELATED"/>
    <property type="match status" value="1"/>
</dbReference>
<dbReference type="FunFam" id="1.20.1250.20:FF:000082">
    <property type="entry name" value="MFS multidrug transporter, putative"/>
    <property type="match status" value="1"/>
</dbReference>
<dbReference type="STRING" id="205917.A0A4Y9Z2S7"/>
<dbReference type="CDD" id="cd17323">
    <property type="entry name" value="MFS_Tpo1_MDR_like"/>
    <property type="match status" value="1"/>
</dbReference>
<feature type="transmembrane region" description="Helical" evidence="6">
    <location>
        <begin position="201"/>
        <end position="220"/>
    </location>
</feature>
<evidence type="ECO:0000256" key="5">
    <source>
        <dbReference type="SAM" id="MobiDB-lite"/>
    </source>
</evidence>
<dbReference type="GO" id="GO:0022857">
    <property type="term" value="F:transmembrane transporter activity"/>
    <property type="evidence" value="ECO:0007669"/>
    <property type="project" value="InterPro"/>
</dbReference>
<evidence type="ECO:0000259" key="7">
    <source>
        <dbReference type="PROSITE" id="PS50850"/>
    </source>
</evidence>
<dbReference type="EMBL" id="SEOQ01000167">
    <property type="protein sequence ID" value="TFY68287.1"/>
    <property type="molecule type" value="Genomic_DNA"/>
</dbReference>
<comment type="caution">
    <text evidence="8">The sequence shown here is derived from an EMBL/GenBank/DDBJ whole genome shotgun (WGS) entry which is preliminary data.</text>
</comment>
<keyword evidence="4 6" id="KW-0472">Membrane</keyword>
<dbReference type="InterPro" id="IPR011701">
    <property type="entry name" value="MFS"/>
</dbReference>
<dbReference type="AlphaFoldDB" id="A0A4Y9Z2S7"/>
<dbReference type="SUPFAM" id="SSF103473">
    <property type="entry name" value="MFS general substrate transporter"/>
    <property type="match status" value="1"/>
</dbReference>
<evidence type="ECO:0000256" key="6">
    <source>
        <dbReference type="SAM" id="Phobius"/>
    </source>
</evidence>
<keyword evidence="9" id="KW-1185">Reference proteome</keyword>
<evidence type="ECO:0000313" key="9">
    <source>
        <dbReference type="Proteomes" id="UP000298327"/>
    </source>
</evidence>
<feature type="transmembrane region" description="Helical" evidence="6">
    <location>
        <begin position="260"/>
        <end position="282"/>
    </location>
</feature>
<feature type="region of interest" description="Disordered" evidence="5">
    <location>
        <begin position="765"/>
        <end position="840"/>
    </location>
</feature>
<feature type="compositionally biased region" description="Acidic residues" evidence="5">
    <location>
        <begin position="888"/>
        <end position="904"/>
    </location>
</feature>
<feature type="transmembrane region" description="Helical" evidence="6">
    <location>
        <begin position="169"/>
        <end position="189"/>
    </location>
</feature>
<feature type="region of interest" description="Disordered" evidence="5">
    <location>
        <begin position="622"/>
        <end position="699"/>
    </location>
</feature>
<feature type="transmembrane region" description="Helical" evidence="6">
    <location>
        <begin position="467"/>
        <end position="490"/>
    </location>
</feature>
<feature type="compositionally biased region" description="Polar residues" evidence="5">
    <location>
        <begin position="686"/>
        <end position="695"/>
    </location>
</feature>
<feature type="transmembrane region" description="Helical" evidence="6">
    <location>
        <begin position="396"/>
        <end position="421"/>
    </location>
</feature>
<dbReference type="Proteomes" id="UP000298327">
    <property type="component" value="Unassembled WGS sequence"/>
</dbReference>
<protein>
    <recommendedName>
        <fullName evidence="7">Major facilitator superfamily (MFS) profile domain-containing protein</fullName>
    </recommendedName>
</protein>
<feature type="transmembrane region" description="Helical" evidence="6">
    <location>
        <begin position="442"/>
        <end position="461"/>
    </location>
</feature>
<dbReference type="Gene3D" id="1.20.1250.20">
    <property type="entry name" value="MFS general substrate transporter like domains"/>
    <property type="match status" value="1"/>
</dbReference>
<name>A0A4Y9Z2S7_9AGAM</name>
<evidence type="ECO:0000256" key="1">
    <source>
        <dbReference type="ARBA" id="ARBA00004141"/>
    </source>
</evidence>
<dbReference type="PANTHER" id="PTHR23502">
    <property type="entry name" value="MAJOR FACILITATOR SUPERFAMILY"/>
    <property type="match status" value="1"/>
</dbReference>
<feature type="transmembrane region" description="Helical" evidence="6">
    <location>
        <begin position="535"/>
        <end position="556"/>
    </location>
</feature>
<dbReference type="PROSITE" id="PS50850">
    <property type="entry name" value="MFS"/>
    <property type="match status" value="1"/>
</dbReference>
<keyword evidence="2 6" id="KW-0812">Transmembrane</keyword>
<dbReference type="InterPro" id="IPR020846">
    <property type="entry name" value="MFS_dom"/>
</dbReference>
<dbReference type="Pfam" id="PF07690">
    <property type="entry name" value="MFS_1"/>
    <property type="match status" value="1"/>
</dbReference>
<feature type="transmembrane region" description="Helical" evidence="6">
    <location>
        <begin position="294"/>
        <end position="312"/>
    </location>
</feature>
<dbReference type="InterPro" id="IPR036259">
    <property type="entry name" value="MFS_trans_sf"/>
</dbReference>
<evidence type="ECO:0000256" key="2">
    <source>
        <dbReference type="ARBA" id="ARBA00022692"/>
    </source>
</evidence>
<feature type="region of interest" description="Disordered" evidence="5">
    <location>
        <begin position="887"/>
        <end position="969"/>
    </location>
</feature>
<feature type="compositionally biased region" description="Basic and acidic residues" evidence="5">
    <location>
        <begin position="26"/>
        <end position="46"/>
    </location>
</feature>
<proteinExistence type="predicted"/>
<gene>
    <name evidence="8" type="ORF">EVG20_g3623</name>
</gene>
<feature type="transmembrane region" description="Helical" evidence="6">
    <location>
        <begin position="226"/>
        <end position="248"/>
    </location>
</feature>
<reference evidence="8 9" key="1">
    <citation type="submission" date="2019-02" db="EMBL/GenBank/DDBJ databases">
        <title>Genome sequencing of the rare red list fungi Dentipellis fragilis.</title>
        <authorList>
            <person name="Buettner E."/>
            <person name="Kellner H."/>
        </authorList>
    </citation>
    <scope>NUCLEOTIDE SEQUENCE [LARGE SCALE GENOMIC DNA]</scope>
    <source>
        <strain evidence="8 9">DSM 105465</strain>
    </source>
</reference>
<evidence type="ECO:0000256" key="3">
    <source>
        <dbReference type="ARBA" id="ARBA00022989"/>
    </source>
</evidence>
<organism evidence="8 9">
    <name type="scientific">Dentipellis fragilis</name>
    <dbReference type="NCBI Taxonomy" id="205917"/>
    <lineage>
        <taxon>Eukaryota</taxon>
        <taxon>Fungi</taxon>
        <taxon>Dikarya</taxon>
        <taxon>Basidiomycota</taxon>
        <taxon>Agaricomycotina</taxon>
        <taxon>Agaricomycetes</taxon>
        <taxon>Russulales</taxon>
        <taxon>Hericiaceae</taxon>
        <taxon>Dentipellis</taxon>
    </lineage>
</organism>
<feature type="compositionally biased region" description="Polar residues" evidence="5">
    <location>
        <begin position="624"/>
        <end position="637"/>
    </location>
</feature>
<dbReference type="OrthoDB" id="5376138at2759"/>
<feature type="domain" description="Major facilitator superfamily (MFS) profile" evidence="7">
    <location>
        <begin position="135"/>
        <end position="565"/>
    </location>
</feature>
<sequence length="1010" mass="111272">MESGSKHVDTAVYLVAGAERSTGDLNGRDGESRSFPDEGTKSRDETLIEAFDATEGNDDVDPRISRFARPSSEQLDESYAEQLREAVHHHRDHKHPDPSQLEKGVGEKELVIYVEFDKDDKRDPANFGRTRKWAITVTACLFTCLSATAASTYNLGFDTMTRDLNCTEFQATIGLSVYALGFGVVPLLTASLSEEFGRQSLYIVSCFGFMMMHLMVALAHNIQTVIIARFLGGAFGSTASTMVGGSIADIWRPYERGLPMAIYSVTAIGGTSIGPVAAGWIAANPHLGWRWIQWIHIIATGVTLVGICLIMTETRASVILKRLAKKLRKEMGDHRYRAHVEDESASLKTLIYISCTRPIYLLISEPIVASFSLWVGFAWGILYCLIESISPVFRTIYGFNVGETGTVFVAMLIGTLLGFCSNIHQERLYQAGYPKRGPEARLYWVCVAGVVFPAGMFIYAWTTYSFVTWVAPAIAIVIVIWAIYLIYLAVFTYLADCYGPFASSALAGQSLCRNLMGMAFPLFTQQMIAKLTVHWSNTLFACIAVLMAPIPLAVLIRTIFPATIRFAFSFSDYTDGFCIHATPTSRVMLRRAHIDTLTCTANAITSNGRSVSDSIHIAVPGISNPFSAQNEPRSSNSETHESIMSDQGYVPSPAPRRPHPATLPPPEPLARKRGWVPAEAEPSRAATINASSSGYLDTPAKYRDMASEGSNQQQVEEMVGDLPPAKRRRTLAGSIVSTAVSAALIGTAVGLTVYRLWRDRGREPELAPPPPYEQGNWVHPEDTPPVKVTPPTPRGKKARPAPAPSRRPAPRHRRTRTRGHIATAPSRNVSPPAPHVQPEFDFSSTSRIEEDVEVEVDDKMDWMGDRLAKLIEEGKKALGKEVVVMSEAQEDEEDDGSGNWEEEPGPSSSSRRGSFRRKHRPQNLGLPSTHAPSSFTLTPPPSSSSPRRAQFGSYAQNSPYMPELPHGLARGASVESVRSYKSFHDDMDTLSPELRETMEQIRAAKYRNRS</sequence>
<feature type="region of interest" description="Disordered" evidence="5">
    <location>
        <begin position="17"/>
        <end position="101"/>
    </location>
</feature>
<evidence type="ECO:0000256" key="4">
    <source>
        <dbReference type="ARBA" id="ARBA00023136"/>
    </source>
</evidence>
<evidence type="ECO:0000313" key="8">
    <source>
        <dbReference type="EMBL" id="TFY68287.1"/>
    </source>
</evidence>